<feature type="chain" id="PRO_5040810065" evidence="1">
    <location>
        <begin position="39"/>
        <end position="155"/>
    </location>
</feature>
<dbReference type="AlphaFoldDB" id="A0A9X3BTC1"/>
<organism evidence="2 3">
    <name type="scientific">Mycobacterium yunnanensis</name>
    <dbReference type="NCBI Taxonomy" id="368477"/>
    <lineage>
        <taxon>Bacteria</taxon>
        <taxon>Bacillati</taxon>
        <taxon>Actinomycetota</taxon>
        <taxon>Actinomycetes</taxon>
        <taxon>Mycobacteriales</taxon>
        <taxon>Mycobacteriaceae</taxon>
        <taxon>Mycobacterium</taxon>
    </lineage>
</organism>
<proteinExistence type="predicted"/>
<keyword evidence="1" id="KW-0732">Signal</keyword>
<evidence type="ECO:0000313" key="2">
    <source>
        <dbReference type="EMBL" id="MCV7421504.1"/>
    </source>
</evidence>
<accession>A0A9X3BTC1</accession>
<feature type="signal peptide" evidence="1">
    <location>
        <begin position="1"/>
        <end position="38"/>
    </location>
</feature>
<comment type="caution">
    <text evidence="2">The sequence shown here is derived from an EMBL/GenBank/DDBJ whole genome shotgun (WGS) entry which is preliminary data.</text>
</comment>
<evidence type="ECO:0000256" key="1">
    <source>
        <dbReference type="SAM" id="SignalP"/>
    </source>
</evidence>
<reference evidence="2" key="2">
    <citation type="journal article" date="2022" name="BMC Genomics">
        <title>Comparative genome analysis of mycobacteria focusing on tRNA and non-coding RNA.</title>
        <authorList>
            <person name="Behra P.R.K."/>
            <person name="Pettersson B.M.F."/>
            <person name="Ramesh M."/>
            <person name="Das S."/>
            <person name="Dasgupta S."/>
            <person name="Kirsebom L.A."/>
        </authorList>
    </citation>
    <scope>NUCLEOTIDE SEQUENCE</scope>
    <source>
        <strain evidence="2">DSM 44838</strain>
    </source>
</reference>
<gene>
    <name evidence="2" type="ORF">H7K45_13230</name>
</gene>
<dbReference type="Proteomes" id="UP001141629">
    <property type="component" value="Unassembled WGS sequence"/>
</dbReference>
<sequence>MSTVTTRYTKFQVGAAAAALTAATVLTPAAIAPTMAYAAPSTTIVESVGAGVSALVDPVVTLAAPSPCATADFSLGCYAVEGFAAGTQAFVRGAVVFVGTAAYVVASGTGQLFKLIGSFIPGPIGAFFTSVGDGVTAFANQIGQAFQVGPYQTAQ</sequence>
<dbReference type="RefSeq" id="WP_263996271.1">
    <property type="nucleotide sequence ID" value="NZ_JACKVK010000008.1"/>
</dbReference>
<reference evidence="2" key="1">
    <citation type="submission" date="2020-07" db="EMBL/GenBank/DDBJ databases">
        <authorList>
            <person name="Pettersson B.M.F."/>
            <person name="Behra P.R.K."/>
            <person name="Ramesh M."/>
            <person name="Das S."/>
            <person name="Dasgupta S."/>
            <person name="Kirsebom L.A."/>
        </authorList>
    </citation>
    <scope>NUCLEOTIDE SEQUENCE</scope>
    <source>
        <strain evidence="2">DSM 44838</strain>
    </source>
</reference>
<keyword evidence="3" id="KW-1185">Reference proteome</keyword>
<evidence type="ECO:0000313" key="3">
    <source>
        <dbReference type="Proteomes" id="UP001141629"/>
    </source>
</evidence>
<name>A0A9X3BTC1_9MYCO</name>
<protein>
    <submittedName>
        <fullName evidence="2">Uncharacterized protein</fullName>
    </submittedName>
</protein>
<dbReference type="EMBL" id="JACKVK010000008">
    <property type="protein sequence ID" value="MCV7421504.1"/>
    <property type="molecule type" value="Genomic_DNA"/>
</dbReference>